<reference evidence="1 2" key="1">
    <citation type="submission" date="2020-10" db="EMBL/GenBank/DDBJ databases">
        <title>Sequencing the genomes of 1000 actinobacteria strains.</title>
        <authorList>
            <person name="Klenk H.-P."/>
        </authorList>
    </citation>
    <scope>NUCLEOTIDE SEQUENCE [LARGE SCALE GENOMIC DNA]</scope>
    <source>
        <strain evidence="1 2">DSM 7307</strain>
    </source>
</reference>
<name>A0ABR9J1X0_RHIVS</name>
<sequence>MDGQIPIRFLIILVADGDNSEVRIARLAPAYYLFKDAPAEVVLATPSGGFPDLTGELRQTNHKEPTVGRFLADRAARDDLADTLRLDQIVTEDFDAAFCIGLSGPLWSAEGVAATIRAFLTSGKPVAVNPGRHLDTTPEGAAAGLLILGNGEASPLLSAHALLKVVLEGRKTVTSAD</sequence>
<dbReference type="EMBL" id="JADBEC010000003">
    <property type="protein sequence ID" value="MBE1509479.1"/>
    <property type="molecule type" value="Genomic_DNA"/>
</dbReference>
<keyword evidence="2" id="KW-1185">Reference proteome</keyword>
<comment type="caution">
    <text evidence="1">The sequence shown here is derived from an EMBL/GenBank/DDBJ whole genome shotgun (WGS) entry which is preliminary data.</text>
</comment>
<gene>
    <name evidence="1" type="ORF">H4W29_006726</name>
</gene>
<dbReference type="Gene3D" id="3.40.50.880">
    <property type="match status" value="1"/>
</dbReference>
<accession>A0ABR9J1X0</accession>
<dbReference type="Proteomes" id="UP000620262">
    <property type="component" value="Unassembled WGS sequence"/>
</dbReference>
<dbReference type="SUPFAM" id="SSF52317">
    <property type="entry name" value="Class I glutamine amidotransferase-like"/>
    <property type="match status" value="1"/>
</dbReference>
<evidence type="ECO:0008006" key="3">
    <source>
        <dbReference type="Google" id="ProtNLM"/>
    </source>
</evidence>
<dbReference type="RefSeq" id="WP_192733062.1">
    <property type="nucleotide sequence ID" value="NZ_BAAAVL010000008.1"/>
</dbReference>
<protein>
    <recommendedName>
        <fullName evidence="3">Transporter</fullName>
    </recommendedName>
</protein>
<evidence type="ECO:0000313" key="2">
    <source>
        <dbReference type="Proteomes" id="UP000620262"/>
    </source>
</evidence>
<evidence type="ECO:0000313" key="1">
    <source>
        <dbReference type="EMBL" id="MBE1509479.1"/>
    </source>
</evidence>
<organism evidence="1 2">
    <name type="scientific">Rhizobium viscosum</name>
    <name type="common">Arthrobacter viscosus</name>
    <dbReference type="NCBI Taxonomy" id="1673"/>
    <lineage>
        <taxon>Bacteria</taxon>
        <taxon>Pseudomonadati</taxon>
        <taxon>Pseudomonadota</taxon>
        <taxon>Alphaproteobacteria</taxon>
        <taxon>Hyphomicrobiales</taxon>
        <taxon>Rhizobiaceae</taxon>
        <taxon>Rhizobium/Agrobacterium group</taxon>
        <taxon>Rhizobium</taxon>
    </lineage>
</organism>
<dbReference type="InterPro" id="IPR029062">
    <property type="entry name" value="Class_I_gatase-like"/>
</dbReference>
<proteinExistence type="predicted"/>